<protein>
    <submittedName>
        <fullName evidence="3">Uncharacterized protein</fullName>
    </submittedName>
</protein>
<evidence type="ECO:0000313" key="4">
    <source>
        <dbReference type="Proteomes" id="UP000076078"/>
    </source>
</evidence>
<evidence type="ECO:0000313" key="3">
    <source>
        <dbReference type="EMBL" id="KYQ88512.1"/>
    </source>
</evidence>
<name>A0A151Z3H3_TIELA</name>
<accession>A0A151Z3H3</accession>
<dbReference type="EMBL" id="LODT01000051">
    <property type="protein sequence ID" value="KYQ88512.1"/>
    <property type="molecule type" value="Genomic_DNA"/>
</dbReference>
<proteinExistence type="predicted"/>
<comment type="caution">
    <text evidence="3">The sequence shown here is derived from an EMBL/GenBank/DDBJ whole genome shotgun (WGS) entry which is preliminary data.</text>
</comment>
<organism evidence="3 4">
    <name type="scientific">Tieghemostelium lacteum</name>
    <name type="common">Slime mold</name>
    <name type="synonym">Dictyostelium lacteum</name>
    <dbReference type="NCBI Taxonomy" id="361077"/>
    <lineage>
        <taxon>Eukaryota</taxon>
        <taxon>Amoebozoa</taxon>
        <taxon>Evosea</taxon>
        <taxon>Eumycetozoa</taxon>
        <taxon>Dictyostelia</taxon>
        <taxon>Dictyosteliales</taxon>
        <taxon>Raperosteliaceae</taxon>
        <taxon>Tieghemostelium</taxon>
    </lineage>
</organism>
<feature type="compositionally biased region" description="Basic and acidic residues" evidence="1">
    <location>
        <begin position="162"/>
        <end position="177"/>
    </location>
</feature>
<keyword evidence="2" id="KW-0732">Signal</keyword>
<dbReference type="Pfam" id="PF18752">
    <property type="entry name" value="DAAD"/>
    <property type="match status" value="1"/>
</dbReference>
<feature type="signal peptide" evidence="2">
    <location>
        <begin position="1"/>
        <end position="17"/>
    </location>
</feature>
<dbReference type="InParanoid" id="A0A151Z3H3"/>
<dbReference type="InterPro" id="IPR041061">
    <property type="entry name" value="DAAD"/>
</dbReference>
<keyword evidence="4" id="KW-1185">Reference proteome</keyword>
<evidence type="ECO:0000256" key="1">
    <source>
        <dbReference type="SAM" id="MobiDB-lite"/>
    </source>
</evidence>
<reference evidence="3 4" key="1">
    <citation type="submission" date="2015-12" db="EMBL/GenBank/DDBJ databases">
        <title>Dictyostelia acquired genes for synthesis and detection of signals that induce cell-type specialization by lateral gene transfer from prokaryotes.</title>
        <authorList>
            <person name="Gloeckner G."/>
            <person name="Schaap P."/>
        </authorList>
    </citation>
    <scope>NUCLEOTIDE SEQUENCE [LARGE SCALE GENOMIC DNA]</scope>
    <source>
        <strain evidence="3 4">TK</strain>
    </source>
</reference>
<evidence type="ECO:0000256" key="2">
    <source>
        <dbReference type="SAM" id="SignalP"/>
    </source>
</evidence>
<feature type="chain" id="PRO_5007592785" evidence="2">
    <location>
        <begin position="18"/>
        <end position="526"/>
    </location>
</feature>
<sequence>MKVILIVLLLFLTFTGSTDVWDDIFCLDLPMFKNMNFQWGMITMEFLSKDIFNHQSCSKTTSIKILDATLPIFGWKHMVGYEGGTCKEGPHLFSAIFDPTITIEQISTPGNSNTATSSAAPGTTPLPSSTVAHNTQPTRMGVTTKEGVVVKDSQVVSKKRGHTDMKESDVQEHVRDHTANNRRPILESEKRPKYPDVITGEKLKFAVQSQTGAKEGDQEDSEVELHKHTEIQLLNALIVSHEGVKKIQNTSNPLFLYTYHFPCWYCTLTLLNLKRTTNKIIYYTYQWNRDYQHWQTQDRLLYRGWTLVPTTIDSSLANTDYTDPLGKETTFGYFNITFNQNIKDFLWNKGQLNTIGFENEANFNEHIDYFLSKVFLSAIKIYSTAKHDQYQELVKYQDWSDFLTTNKLDSNTTRIVLNALAYVNRMNCARSEYQRTTKYSDNKWIHKRSTPIVYIKPDLPKPKCKSGYDGWFCQTNLPNTNINVLHNKIEEPDYSSKICGITKYAETDKFGVQQGYYAKLNKAVFK</sequence>
<feature type="region of interest" description="Disordered" evidence="1">
    <location>
        <begin position="107"/>
        <end position="134"/>
    </location>
</feature>
<feature type="compositionally biased region" description="Low complexity" evidence="1">
    <location>
        <begin position="107"/>
        <end position="130"/>
    </location>
</feature>
<dbReference type="Proteomes" id="UP000076078">
    <property type="component" value="Unassembled WGS sequence"/>
</dbReference>
<feature type="region of interest" description="Disordered" evidence="1">
    <location>
        <begin position="156"/>
        <end position="177"/>
    </location>
</feature>
<dbReference type="AlphaFoldDB" id="A0A151Z3H3"/>
<gene>
    <name evidence="3" type="ORF">DLAC_11232</name>
</gene>